<dbReference type="InterPro" id="IPR036291">
    <property type="entry name" value="NAD(P)-bd_dom_sf"/>
</dbReference>
<dbReference type="EC" id="1.5.1.44" evidence="2"/>
<accession>A0A1E3L7E8</accession>
<evidence type="ECO:0000313" key="2">
    <source>
        <dbReference type="EMBL" id="ODP29678.1"/>
    </source>
</evidence>
<protein>
    <submittedName>
        <fullName evidence="2">Festuclavine dehydrogenase</fullName>
        <ecNumber evidence="2">1.5.1.44</ecNumber>
    </submittedName>
</protein>
<dbReference type="RefSeq" id="WP_069326592.1">
    <property type="nucleotide sequence ID" value="NZ_MDER01000030.1"/>
</dbReference>
<dbReference type="Proteomes" id="UP000094578">
    <property type="component" value="Unassembled WGS sequence"/>
</dbReference>
<dbReference type="AlphaFoldDB" id="A0A1E3L7E8"/>
<dbReference type="SUPFAM" id="SSF51735">
    <property type="entry name" value="NAD(P)-binding Rossmann-fold domains"/>
    <property type="match status" value="1"/>
</dbReference>
<evidence type="ECO:0000259" key="1">
    <source>
        <dbReference type="Pfam" id="PF05368"/>
    </source>
</evidence>
<dbReference type="PANTHER" id="PTHR43162:SF1">
    <property type="entry name" value="PRESTALK A DIFFERENTIATION PROTEIN A"/>
    <property type="match status" value="1"/>
</dbReference>
<reference evidence="2 3" key="1">
    <citation type="submission" date="2016-08" db="EMBL/GenBank/DDBJ databases">
        <title>Genome sequencing of Paenibacillus sp. TI45-13ar, isolated from Korean traditional nuruk.</title>
        <authorList>
            <person name="Kim S.-J."/>
        </authorList>
    </citation>
    <scope>NUCLEOTIDE SEQUENCE [LARGE SCALE GENOMIC DNA]</scope>
    <source>
        <strain evidence="2 3">TI45-13ar</strain>
    </source>
</reference>
<dbReference type="Gene3D" id="3.90.25.10">
    <property type="entry name" value="UDP-galactose 4-epimerase, domain 1"/>
    <property type="match status" value="1"/>
</dbReference>
<dbReference type="Pfam" id="PF05368">
    <property type="entry name" value="NmrA"/>
    <property type="match status" value="1"/>
</dbReference>
<keyword evidence="2" id="KW-0560">Oxidoreductase</keyword>
<dbReference type="InterPro" id="IPR008030">
    <property type="entry name" value="NmrA-like"/>
</dbReference>
<dbReference type="EMBL" id="MDER01000030">
    <property type="protein sequence ID" value="ODP29678.1"/>
    <property type="molecule type" value="Genomic_DNA"/>
</dbReference>
<dbReference type="Gene3D" id="3.40.50.720">
    <property type="entry name" value="NAD(P)-binding Rossmann-like Domain"/>
    <property type="match status" value="1"/>
</dbReference>
<dbReference type="InterPro" id="IPR051604">
    <property type="entry name" value="Ergot_Alk_Oxidoreductase"/>
</dbReference>
<proteinExistence type="predicted"/>
<sequence>MKTIQHILLTGGQGKTSSRIAKILLTEGYHVRRAGRSTPSLQHPQAQSVFFDWNNTSTYAQALQNMDAVYIVVPVMMNPEILVIPFIEQALTQGIQRIVLLSSASISIDQPVFGYLHRWISEHVPQWAVLRPSYFMQNFTEAQQAQFILEQGIVSSATGDGKIGFVDADDIASVALHALTDVVPHNTEHILTGPQSLTYQEVATLITEVTGLPVTYHPISESQLEQHLLNAGLDSEYASFLAHLDTQIAVEGIEDRVSDCIEKVTGKPPKSLRQHIQNHRHLFVNTAKGSV</sequence>
<name>A0A1E3L7E8_9BACL</name>
<comment type="caution">
    <text evidence="2">The sequence shown here is derived from an EMBL/GenBank/DDBJ whole genome shotgun (WGS) entry which is preliminary data.</text>
</comment>
<evidence type="ECO:0000313" key="3">
    <source>
        <dbReference type="Proteomes" id="UP000094578"/>
    </source>
</evidence>
<dbReference type="PANTHER" id="PTHR43162">
    <property type="match status" value="1"/>
</dbReference>
<dbReference type="GO" id="GO:0016491">
    <property type="term" value="F:oxidoreductase activity"/>
    <property type="evidence" value="ECO:0007669"/>
    <property type="project" value="UniProtKB-KW"/>
</dbReference>
<feature type="domain" description="NmrA-like" evidence="1">
    <location>
        <begin position="5"/>
        <end position="264"/>
    </location>
</feature>
<organism evidence="2 3">
    <name type="scientific">Paenibacillus nuruki</name>
    <dbReference type="NCBI Taxonomy" id="1886670"/>
    <lineage>
        <taxon>Bacteria</taxon>
        <taxon>Bacillati</taxon>
        <taxon>Bacillota</taxon>
        <taxon>Bacilli</taxon>
        <taxon>Bacillales</taxon>
        <taxon>Paenibacillaceae</taxon>
        <taxon>Paenibacillus</taxon>
    </lineage>
</organism>
<dbReference type="PATRIC" id="fig|1886670.3.peg.1184"/>
<dbReference type="STRING" id="1886670.PTI45_01161"/>
<gene>
    <name evidence="2" type="ORF">PTI45_01161</name>
</gene>
<keyword evidence="3" id="KW-1185">Reference proteome</keyword>